<evidence type="ECO:0000256" key="4">
    <source>
        <dbReference type="PIRSR" id="PIRSR617453-50"/>
    </source>
</evidence>
<dbReference type="Pfam" id="PF01597">
    <property type="entry name" value="GCV_H"/>
    <property type="match status" value="1"/>
</dbReference>
<dbReference type="AlphaFoldDB" id="A0A1W1Z7B8"/>
<comment type="similarity">
    <text evidence="1 3">Belongs to the GcvH family.</text>
</comment>
<dbReference type="InterPro" id="IPR003016">
    <property type="entry name" value="2-oxoA_DH_lipoyl-BS"/>
</dbReference>
<dbReference type="GO" id="GO:0005960">
    <property type="term" value="C:glycine cleavage complex"/>
    <property type="evidence" value="ECO:0007669"/>
    <property type="project" value="InterPro"/>
</dbReference>
<accession>A0A1W1Z7B8</accession>
<dbReference type="OrthoDB" id="9796712at2"/>
<dbReference type="NCBIfam" id="NF002270">
    <property type="entry name" value="PRK01202.1"/>
    <property type="match status" value="1"/>
</dbReference>
<gene>
    <name evidence="3" type="primary">gcvH</name>
    <name evidence="6" type="ORF">SAMN02746065_102122</name>
</gene>
<dbReference type="NCBIfam" id="TIGR00527">
    <property type="entry name" value="gcvH"/>
    <property type="match status" value="1"/>
</dbReference>
<evidence type="ECO:0000313" key="6">
    <source>
        <dbReference type="EMBL" id="SMC44284.1"/>
    </source>
</evidence>
<name>A0A1W1Z7B8_9BACT</name>
<evidence type="ECO:0000259" key="5">
    <source>
        <dbReference type="PROSITE" id="PS50968"/>
    </source>
</evidence>
<dbReference type="GO" id="GO:0009249">
    <property type="term" value="P:protein lipoylation"/>
    <property type="evidence" value="ECO:0007669"/>
    <property type="project" value="TreeGrafter"/>
</dbReference>
<keyword evidence="7" id="KW-1185">Reference proteome</keyword>
<dbReference type="PROSITE" id="PS00189">
    <property type="entry name" value="LIPOYL"/>
    <property type="match status" value="1"/>
</dbReference>
<comment type="subunit">
    <text evidence="3">The glycine cleavage system is composed of four proteins: P, T, L and H.</text>
</comment>
<dbReference type="RefSeq" id="WP_084066795.1">
    <property type="nucleotide sequence ID" value="NZ_FWXY01000002.1"/>
</dbReference>
<evidence type="ECO:0000313" key="7">
    <source>
        <dbReference type="Proteomes" id="UP000192418"/>
    </source>
</evidence>
<reference evidence="6 7" key="1">
    <citation type="submission" date="2017-04" db="EMBL/GenBank/DDBJ databases">
        <authorList>
            <person name="Afonso C.L."/>
            <person name="Miller P.J."/>
            <person name="Scott M.A."/>
            <person name="Spackman E."/>
            <person name="Goraichik I."/>
            <person name="Dimitrov K.M."/>
            <person name="Suarez D.L."/>
            <person name="Swayne D.E."/>
        </authorList>
    </citation>
    <scope>NUCLEOTIDE SEQUENCE [LARGE SCALE GENOMIC DNA]</scope>
    <source>
        <strain evidence="6 7">DSM 3385</strain>
    </source>
</reference>
<evidence type="ECO:0000256" key="2">
    <source>
        <dbReference type="ARBA" id="ARBA00022823"/>
    </source>
</evidence>
<dbReference type="SUPFAM" id="SSF51230">
    <property type="entry name" value="Single hybrid motif"/>
    <property type="match status" value="1"/>
</dbReference>
<dbReference type="InterPro" id="IPR000089">
    <property type="entry name" value="Biotin_lipoyl"/>
</dbReference>
<evidence type="ECO:0000256" key="1">
    <source>
        <dbReference type="ARBA" id="ARBA00009249"/>
    </source>
</evidence>
<organism evidence="6 7">
    <name type="scientific">Desulfocicer vacuolatum DSM 3385</name>
    <dbReference type="NCBI Taxonomy" id="1121400"/>
    <lineage>
        <taxon>Bacteria</taxon>
        <taxon>Pseudomonadati</taxon>
        <taxon>Thermodesulfobacteriota</taxon>
        <taxon>Desulfobacteria</taxon>
        <taxon>Desulfobacterales</taxon>
        <taxon>Desulfobacteraceae</taxon>
        <taxon>Desulfocicer</taxon>
    </lineage>
</organism>
<evidence type="ECO:0000256" key="3">
    <source>
        <dbReference type="HAMAP-Rule" id="MF_00272"/>
    </source>
</evidence>
<dbReference type="Gene3D" id="2.40.50.100">
    <property type="match status" value="1"/>
</dbReference>
<dbReference type="InterPro" id="IPR017453">
    <property type="entry name" value="GCV_H_sub"/>
</dbReference>
<dbReference type="EMBL" id="FWXY01000002">
    <property type="protein sequence ID" value="SMC44284.1"/>
    <property type="molecule type" value="Genomic_DNA"/>
</dbReference>
<dbReference type="PANTHER" id="PTHR11715">
    <property type="entry name" value="GLYCINE CLEAVAGE SYSTEM H PROTEIN"/>
    <property type="match status" value="1"/>
</dbReference>
<comment type="cofactor">
    <cofactor evidence="3">
        <name>(R)-lipoate</name>
        <dbReference type="ChEBI" id="CHEBI:83088"/>
    </cofactor>
    <text evidence="3">Binds 1 lipoyl cofactor covalently.</text>
</comment>
<dbReference type="GO" id="GO:0005829">
    <property type="term" value="C:cytosol"/>
    <property type="evidence" value="ECO:0007669"/>
    <property type="project" value="TreeGrafter"/>
</dbReference>
<dbReference type="InterPro" id="IPR002930">
    <property type="entry name" value="GCV_H"/>
</dbReference>
<dbReference type="CDD" id="cd06848">
    <property type="entry name" value="GCS_H"/>
    <property type="match status" value="1"/>
</dbReference>
<comment type="function">
    <text evidence="3">The glycine cleavage system catalyzes the degradation of glycine. The H protein shuttles the methylamine group of glycine from the P protein to the T protein.</text>
</comment>
<feature type="domain" description="Lipoyl-binding" evidence="5">
    <location>
        <begin position="28"/>
        <end position="110"/>
    </location>
</feature>
<dbReference type="Proteomes" id="UP000192418">
    <property type="component" value="Unassembled WGS sequence"/>
</dbReference>
<keyword evidence="2 3" id="KW-0450">Lipoyl</keyword>
<protein>
    <recommendedName>
        <fullName evidence="3">Glycine cleavage system H protein</fullName>
    </recommendedName>
</protein>
<dbReference type="STRING" id="1121400.SAMN02746065_102122"/>
<dbReference type="InterPro" id="IPR033753">
    <property type="entry name" value="GCV_H/Fam206"/>
</dbReference>
<feature type="modified residue" description="N6-lipoyllysine" evidence="3 4">
    <location>
        <position position="69"/>
    </location>
</feature>
<dbReference type="PANTHER" id="PTHR11715:SF3">
    <property type="entry name" value="GLYCINE CLEAVAGE SYSTEM H PROTEIN-RELATED"/>
    <property type="match status" value="1"/>
</dbReference>
<sequence length="132" mass="14662">MKEINELNLPENLKYSKDHEWVGVEGDVATIGINDYAQDQLGEVVFVEVPEVGDTFDAEDEFGTVESVKAVSELYCPIAGEVVAINEDLEDAPELVNESPYEKGWIMKIKVADASELDNLMDKAAYFEMLKG</sequence>
<dbReference type="HAMAP" id="MF_00272">
    <property type="entry name" value="GcvH"/>
    <property type="match status" value="1"/>
</dbReference>
<dbReference type="InterPro" id="IPR011053">
    <property type="entry name" value="Single_hybrid_motif"/>
</dbReference>
<dbReference type="GO" id="GO:0019464">
    <property type="term" value="P:glycine decarboxylation via glycine cleavage system"/>
    <property type="evidence" value="ECO:0007669"/>
    <property type="project" value="UniProtKB-UniRule"/>
</dbReference>
<dbReference type="PROSITE" id="PS50968">
    <property type="entry name" value="BIOTINYL_LIPOYL"/>
    <property type="match status" value="1"/>
</dbReference>
<proteinExistence type="inferred from homology"/>